<evidence type="ECO:0000313" key="2">
    <source>
        <dbReference type="EMBL" id="KMQ62965.1"/>
    </source>
</evidence>
<evidence type="ECO:0000313" key="3">
    <source>
        <dbReference type="Proteomes" id="UP000036261"/>
    </source>
</evidence>
<accession>A0A0J7L149</accession>
<dbReference type="RefSeq" id="WP_048507204.1">
    <property type="nucleotide sequence ID" value="NZ_LFND01000004.1"/>
</dbReference>
<name>A0A0J7L149_9FLAO</name>
<feature type="signal peptide" evidence="1">
    <location>
        <begin position="1"/>
        <end position="22"/>
    </location>
</feature>
<dbReference type="OrthoDB" id="1274677at2"/>
<protein>
    <recommendedName>
        <fullName evidence="4">DUF4397 domain-containing protein</fullName>
    </recommendedName>
</protein>
<dbReference type="PATRIC" id="fig|558151.6.peg.2851"/>
<comment type="caution">
    <text evidence="2">The sequence shown here is derived from an EMBL/GenBank/DDBJ whole genome shotgun (WGS) entry which is preliminary data.</text>
</comment>
<reference evidence="2 3" key="1">
    <citation type="journal article" date="2013" name="Int. J. Syst. Evol. Microbiol.">
        <title>Chryseobacterium angstadtii sp. nov., isolated from a newt tank.</title>
        <authorList>
            <person name="Kirk K.E."/>
            <person name="Hoffman J.A."/>
            <person name="Smith K.A."/>
            <person name="Strahan B.L."/>
            <person name="Failor K.C."/>
            <person name="Krebs J.E."/>
            <person name="Gale A.N."/>
            <person name="Do T.D."/>
            <person name="Sontag T.C."/>
            <person name="Batties A.M."/>
            <person name="Mistiszyn K."/>
            <person name="Newman J.D."/>
        </authorList>
    </citation>
    <scope>NUCLEOTIDE SEQUENCE [LARGE SCALE GENOMIC DNA]</scope>
    <source>
        <strain evidence="2 3">KM</strain>
    </source>
</reference>
<evidence type="ECO:0008006" key="4">
    <source>
        <dbReference type="Google" id="ProtNLM"/>
    </source>
</evidence>
<dbReference type="EMBL" id="LFND01000004">
    <property type="protein sequence ID" value="KMQ62965.1"/>
    <property type="molecule type" value="Genomic_DNA"/>
</dbReference>
<dbReference type="Proteomes" id="UP000036261">
    <property type="component" value="Unassembled WGS sequence"/>
</dbReference>
<keyword evidence="1" id="KW-0732">Signal</keyword>
<feature type="chain" id="PRO_5005290381" description="DUF4397 domain-containing protein" evidence="1">
    <location>
        <begin position="23"/>
        <end position="246"/>
    </location>
</feature>
<dbReference type="AlphaFoldDB" id="A0A0J7L149"/>
<organism evidence="2 3">
    <name type="scientific">Chryseobacterium angstadtii</name>
    <dbReference type="NCBI Taxonomy" id="558151"/>
    <lineage>
        <taxon>Bacteria</taxon>
        <taxon>Pseudomonadati</taxon>
        <taxon>Bacteroidota</taxon>
        <taxon>Flavobacteriia</taxon>
        <taxon>Flavobacteriales</taxon>
        <taxon>Weeksellaceae</taxon>
        <taxon>Chryseobacterium group</taxon>
        <taxon>Chryseobacterium</taxon>
    </lineage>
</organism>
<sequence length="246" mass="25946">MEKNLLSLSFLFFLPLCSLTLAQSPKVGVNTDTPQKTLHVDGSLQITNELNLGGTKNTAGSAGISGQVLISKGNNTSPTWETLDELKGAVSGTFYAQGTVSVTVNPGSTADVPGITGTFTVPSGKTQTFLIMILGYARASTNAYNLDTQGVFSLLQNGIKISSAFTFSTSASQPGSPNPNTSLVNLSAPVNFFKAVTLPAGTYTFKVQYTSWSGTQVINHIPSEYGGYNGDNEAMLTKMQVFVFSN</sequence>
<keyword evidence="3" id="KW-1185">Reference proteome</keyword>
<proteinExistence type="predicted"/>
<gene>
    <name evidence="2" type="ORF">ACM46_13485</name>
</gene>
<evidence type="ECO:0000256" key="1">
    <source>
        <dbReference type="SAM" id="SignalP"/>
    </source>
</evidence>